<dbReference type="Pfam" id="PF01882">
    <property type="entry name" value="DUF58"/>
    <property type="match status" value="1"/>
</dbReference>
<evidence type="ECO:0000313" key="3">
    <source>
        <dbReference type="Proteomes" id="UP000321083"/>
    </source>
</evidence>
<dbReference type="Proteomes" id="UP000321083">
    <property type="component" value="Unassembled WGS sequence"/>
</dbReference>
<evidence type="ECO:0000313" key="2">
    <source>
        <dbReference type="EMBL" id="TWW08920.1"/>
    </source>
</evidence>
<feature type="domain" description="DUF58" evidence="1">
    <location>
        <begin position="48"/>
        <end position="255"/>
    </location>
</feature>
<name>A0A5C6M2D9_9PLAN</name>
<dbReference type="Gene3D" id="3.40.50.410">
    <property type="entry name" value="von Willebrand factor, type A domain"/>
    <property type="match status" value="1"/>
</dbReference>
<evidence type="ECO:0000259" key="1">
    <source>
        <dbReference type="Pfam" id="PF01882"/>
    </source>
</evidence>
<reference evidence="2 3" key="1">
    <citation type="submission" date="2019-08" db="EMBL/GenBank/DDBJ databases">
        <title>100 year-old enigma solved: identification of Planctomyces bekefii, the type genus and species of the phylum Planctomycetes.</title>
        <authorList>
            <person name="Svetlana D.N."/>
            <person name="Overmann J."/>
        </authorList>
    </citation>
    <scope>NUCLEOTIDE SEQUENCE [LARGE SCALE GENOMIC DNA]</scope>
    <source>
        <strain evidence="2">Phe10_nw2017</strain>
    </source>
</reference>
<dbReference type="InterPro" id="IPR036465">
    <property type="entry name" value="vWFA_dom_sf"/>
</dbReference>
<dbReference type="AlphaFoldDB" id="A0A5C6M2D9"/>
<dbReference type="EMBL" id="SRHE01000454">
    <property type="protein sequence ID" value="TWW08920.1"/>
    <property type="molecule type" value="Genomic_DNA"/>
</dbReference>
<dbReference type="PANTHER" id="PTHR33608">
    <property type="entry name" value="BLL2464 PROTEIN"/>
    <property type="match status" value="1"/>
</dbReference>
<dbReference type="InterPro" id="IPR002881">
    <property type="entry name" value="DUF58"/>
</dbReference>
<sequence>MSAERAPEDPLQLVQFGSLELIARQLVEGAIMGRHRSPWKGASVEFVEHREYHPGDEIRHIDWRAFGKTGRYYVKEFEDETNLRAQLLVDASGSMAWAGRGISKFAYARMLAAGLAWLLLSQRDAVGLTLFDTVVRQSQRPTSNRDVFRQLTAALESAVPGGETSLAGVLEAVLPTLSRRSLVILISDCFDDADRLFGVLQRYRHARHELAILRVVAPEEETFPFDRPTQFRSLEQSGQRLLVDPVRLRQEYLRQYGVFSERLQQECGSLGISYRRLVTDRSLQSELGAWLASRQ</sequence>
<comment type="caution">
    <text evidence="2">The sequence shown here is derived from an EMBL/GenBank/DDBJ whole genome shotgun (WGS) entry which is preliminary data.</text>
</comment>
<organism evidence="2 3">
    <name type="scientific">Planctomyces bekefii</name>
    <dbReference type="NCBI Taxonomy" id="1653850"/>
    <lineage>
        <taxon>Bacteria</taxon>
        <taxon>Pseudomonadati</taxon>
        <taxon>Planctomycetota</taxon>
        <taxon>Planctomycetia</taxon>
        <taxon>Planctomycetales</taxon>
        <taxon>Planctomycetaceae</taxon>
        <taxon>Planctomyces</taxon>
    </lineage>
</organism>
<gene>
    <name evidence="2" type="ORF">E3A20_19520</name>
</gene>
<keyword evidence="3" id="KW-1185">Reference proteome</keyword>
<dbReference type="PANTHER" id="PTHR33608:SF7">
    <property type="entry name" value="DUF58 DOMAIN-CONTAINING PROTEIN"/>
    <property type="match status" value="1"/>
</dbReference>
<accession>A0A5C6M2D9</accession>
<dbReference type="SUPFAM" id="SSF53300">
    <property type="entry name" value="vWA-like"/>
    <property type="match status" value="1"/>
</dbReference>
<protein>
    <recommendedName>
        <fullName evidence="1">DUF58 domain-containing protein</fullName>
    </recommendedName>
</protein>
<proteinExistence type="predicted"/>
<reference evidence="2 3" key="2">
    <citation type="submission" date="2019-08" db="EMBL/GenBank/DDBJ databases">
        <authorList>
            <person name="Henke P."/>
        </authorList>
    </citation>
    <scope>NUCLEOTIDE SEQUENCE [LARGE SCALE GENOMIC DNA]</scope>
    <source>
        <strain evidence="2">Phe10_nw2017</strain>
    </source>
</reference>